<accession>A0ABU8LPE5</accession>
<name>A0ABU8LPE5_9MICO</name>
<proteinExistence type="predicted"/>
<dbReference type="Proteomes" id="UP001366085">
    <property type="component" value="Unassembled WGS sequence"/>
</dbReference>
<dbReference type="EMBL" id="JBBDGN010000016">
    <property type="protein sequence ID" value="MEJ1092761.1"/>
    <property type="molecule type" value="Genomic_DNA"/>
</dbReference>
<evidence type="ECO:0000313" key="1">
    <source>
        <dbReference type="EMBL" id="MEJ1092761.1"/>
    </source>
</evidence>
<keyword evidence="2" id="KW-1185">Reference proteome</keyword>
<evidence type="ECO:0008006" key="3">
    <source>
        <dbReference type="Google" id="ProtNLM"/>
    </source>
</evidence>
<reference evidence="1 2" key="1">
    <citation type="submission" date="2024-02" db="EMBL/GenBank/DDBJ databases">
        <authorList>
            <person name="Saticioglu I.B."/>
        </authorList>
    </citation>
    <scope>NUCLEOTIDE SEQUENCE [LARGE SCALE GENOMIC DNA]</scope>
    <source>
        <strain evidence="1 2">Mu-43</strain>
    </source>
</reference>
<dbReference type="RefSeq" id="WP_337321646.1">
    <property type="nucleotide sequence ID" value="NZ_JBBDGN010000016.1"/>
</dbReference>
<evidence type="ECO:0000313" key="2">
    <source>
        <dbReference type="Proteomes" id="UP001366085"/>
    </source>
</evidence>
<protein>
    <recommendedName>
        <fullName evidence="3">Transposase</fullName>
    </recommendedName>
</protein>
<organism evidence="1 2">
    <name type="scientific">Microbacterium istanbulense</name>
    <dbReference type="NCBI Taxonomy" id="3122049"/>
    <lineage>
        <taxon>Bacteria</taxon>
        <taxon>Bacillati</taxon>
        <taxon>Actinomycetota</taxon>
        <taxon>Actinomycetes</taxon>
        <taxon>Micrococcales</taxon>
        <taxon>Microbacteriaceae</taxon>
        <taxon>Microbacterium</taxon>
    </lineage>
</organism>
<gene>
    <name evidence="1" type="ORF">WDU93_13820</name>
</gene>
<comment type="caution">
    <text evidence="1">The sequence shown here is derived from an EMBL/GenBank/DDBJ whole genome shotgun (WGS) entry which is preliminary data.</text>
</comment>
<sequence length="56" mass="6603">MWAVIRRILDLAWKYGVAAVNAVVAWVQRNWATVERWLRTLTIEQIIERILNILGL</sequence>